<dbReference type="OrthoDB" id="2505330at2759"/>
<feature type="region of interest" description="Disordered" evidence="1">
    <location>
        <begin position="387"/>
        <end position="436"/>
    </location>
</feature>
<evidence type="ECO:0000256" key="2">
    <source>
        <dbReference type="SAM" id="Phobius"/>
    </source>
</evidence>
<evidence type="ECO:0000256" key="1">
    <source>
        <dbReference type="SAM" id="MobiDB-lite"/>
    </source>
</evidence>
<organism evidence="4">
    <name type="scientific">Melampsora larici-populina (strain 98AG31 / pathotype 3-4-7)</name>
    <name type="common">Poplar leaf rust fungus</name>
    <dbReference type="NCBI Taxonomy" id="747676"/>
    <lineage>
        <taxon>Eukaryota</taxon>
        <taxon>Fungi</taxon>
        <taxon>Dikarya</taxon>
        <taxon>Basidiomycota</taxon>
        <taxon>Pucciniomycotina</taxon>
        <taxon>Pucciniomycetes</taxon>
        <taxon>Pucciniales</taxon>
        <taxon>Melampsoraceae</taxon>
        <taxon>Melampsora</taxon>
    </lineage>
</organism>
<evidence type="ECO:0000313" key="4">
    <source>
        <dbReference type="Proteomes" id="UP000001072"/>
    </source>
</evidence>
<keyword evidence="4" id="KW-1185">Reference proteome</keyword>
<feature type="transmembrane region" description="Helical" evidence="2">
    <location>
        <begin position="157"/>
        <end position="179"/>
    </location>
</feature>
<accession>F4R3B9</accession>
<gene>
    <name evidence="3" type="ORF">MELLADRAFT_101013</name>
</gene>
<dbReference type="HOGENOM" id="CLU_628626_0_0_1"/>
<sequence length="436" mass="48362">MNSSQSDPSVSGTIALITFISTIPPNVDPFMATSQWLTETQSVAASIWPYMIALEFGTRVLIYLRVSNGRFSIGSVTRLTIACMTLQLTVQDGHDTYAQILALYGSKFITLYLSAWVFCWACACQCALASLERPWYESLHKATSSSRSPKRQDIIRWVINVLVPGVAVSSTAVIIWSFVMSQLTYQRLQKTLRAVHASLDAASEKFDPKTYKISDLIEALTPGQKITTILIYTPLLLATPRAMRQQAAANFKPNMNNTTSIIEGREKRRPFSWRRPMGNTNIEYAILLAMGWFVELAALSYLPMIIWQSWSQPRMPTVPVESPRRLGGPHGHCSLERLAERNLTDSVMIMAITQTRRLLTRSKGGSSSELSSGLRSLTYSAKTLQKQSIATSGSPEPKQEFDKSVQITIPEAAVHPPDSPVSPFDFGHTPAVAPLE</sequence>
<dbReference type="AlphaFoldDB" id="F4R3B9"/>
<protein>
    <submittedName>
        <fullName evidence="3">Uncharacterized protein</fullName>
    </submittedName>
</protein>
<dbReference type="EMBL" id="GL883090">
    <property type="protein sequence ID" value="EGG12601.1"/>
    <property type="molecule type" value="Genomic_DNA"/>
</dbReference>
<feature type="transmembrane region" description="Helical" evidence="2">
    <location>
        <begin position="284"/>
        <end position="307"/>
    </location>
</feature>
<dbReference type="Proteomes" id="UP000001072">
    <property type="component" value="Unassembled WGS sequence"/>
</dbReference>
<dbReference type="GeneID" id="18921253"/>
<dbReference type="VEuPathDB" id="FungiDB:MELLADRAFT_101013"/>
<name>F4R3B9_MELLP</name>
<dbReference type="RefSeq" id="XP_007403539.1">
    <property type="nucleotide sequence ID" value="XM_007403477.1"/>
</dbReference>
<dbReference type="KEGG" id="mlr:MELLADRAFT_101013"/>
<keyword evidence="2" id="KW-0472">Membrane</keyword>
<feature type="transmembrane region" description="Helical" evidence="2">
    <location>
        <begin position="109"/>
        <end position="131"/>
    </location>
</feature>
<dbReference type="InParanoid" id="F4R3B9"/>
<evidence type="ECO:0000313" key="3">
    <source>
        <dbReference type="EMBL" id="EGG12601.1"/>
    </source>
</evidence>
<reference evidence="4" key="1">
    <citation type="journal article" date="2011" name="Proc. Natl. Acad. Sci. U.S.A.">
        <title>Obligate biotrophy features unraveled by the genomic analysis of rust fungi.</title>
        <authorList>
            <person name="Duplessis S."/>
            <person name="Cuomo C.A."/>
            <person name="Lin Y.-C."/>
            <person name="Aerts A."/>
            <person name="Tisserant E."/>
            <person name="Veneault-Fourrey C."/>
            <person name="Joly D.L."/>
            <person name="Hacquard S."/>
            <person name="Amselem J."/>
            <person name="Cantarel B.L."/>
            <person name="Chiu R."/>
            <person name="Coutinho P.M."/>
            <person name="Feau N."/>
            <person name="Field M."/>
            <person name="Frey P."/>
            <person name="Gelhaye E."/>
            <person name="Goldberg J."/>
            <person name="Grabherr M.G."/>
            <person name="Kodira C.D."/>
            <person name="Kohler A."/>
            <person name="Kuees U."/>
            <person name="Lindquist E.A."/>
            <person name="Lucas S.M."/>
            <person name="Mago R."/>
            <person name="Mauceli E."/>
            <person name="Morin E."/>
            <person name="Murat C."/>
            <person name="Pangilinan J.L."/>
            <person name="Park R."/>
            <person name="Pearson M."/>
            <person name="Quesneville H."/>
            <person name="Rouhier N."/>
            <person name="Sakthikumar S."/>
            <person name="Salamov A.A."/>
            <person name="Schmutz J."/>
            <person name="Selles B."/>
            <person name="Shapiro H."/>
            <person name="Tanguay P."/>
            <person name="Tuskan G.A."/>
            <person name="Henrissat B."/>
            <person name="Van de Peer Y."/>
            <person name="Rouze P."/>
            <person name="Ellis J.G."/>
            <person name="Dodds P.N."/>
            <person name="Schein J.E."/>
            <person name="Zhong S."/>
            <person name="Hamelin R.C."/>
            <person name="Grigoriev I.V."/>
            <person name="Szabo L.J."/>
            <person name="Martin F."/>
        </authorList>
    </citation>
    <scope>NUCLEOTIDE SEQUENCE [LARGE SCALE GENOMIC DNA]</scope>
    <source>
        <strain evidence="4">98AG31 / pathotype 3-4-7</strain>
    </source>
</reference>
<keyword evidence="2" id="KW-1133">Transmembrane helix</keyword>
<proteinExistence type="predicted"/>
<keyword evidence="2" id="KW-0812">Transmembrane</keyword>